<reference evidence="1 2" key="1">
    <citation type="journal article" date="2012" name="PLoS ONE">
        <title>Edwardsiella comparative phylogenomics reveal the new intra/inter-species taxonomic relationships, virulence evolution and niche adaptation mechanisms.</title>
        <authorList>
            <person name="Yang M."/>
            <person name="Lv Y."/>
            <person name="Xiao J."/>
            <person name="Wu H."/>
            <person name="Zheng H."/>
            <person name="Liu Q."/>
            <person name="Zhang Y."/>
            <person name="Wang Q."/>
        </authorList>
    </citation>
    <scope>NUCLEOTIDE SEQUENCE [LARGE SCALE GENOMIC DNA]</scope>
    <source>
        <strain evidence="2">080813</strain>
        <plasmid evidence="2">Plasmid 1</plasmid>
    </source>
</reference>
<keyword evidence="1" id="KW-0614">Plasmid</keyword>
<dbReference type="KEGG" id="ete:ETEE_p1057"/>
<name>A0A076LVW1_9GAMM</name>
<evidence type="ECO:0000313" key="1">
    <source>
        <dbReference type="EMBL" id="AIJ10648.1"/>
    </source>
</evidence>
<proteinExistence type="predicted"/>
<evidence type="ECO:0000313" key="2">
    <source>
        <dbReference type="Proteomes" id="UP000028681"/>
    </source>
</evidence>
<dbReference type="HOGENOM" id="CLU_879215_0_0_6"/>
<dbReference type="EMBL" id="CP006665">
    <property type="protein sequence ID" value="AIJ10648.1"/>
    <property type="molecule type" value="Genomic_DNA"/>
</dbReference>
<dbReference type="Proteomes" id="UP000028681">
    <property type="component" value="Plasmid 1"/>
</dbReference>
<geneLocation type="plasmid" evidence="1 2">
    <name>1</name>
</geneLocation>
<organism evidence="1 2">
    <name type="scientific">Edwardsiella anguillarum ET080813</name>
    <dbReference type="NCBI Taxonomy" id="667120"/>
    <lineage>
        <taxon>Bacteria</taxon>
        <taxon>Pseudomonadati</taxon>
        <taxon>Pseudomonadota</taxon>
        <taxon>Gammaproteobacteria</taxon>
        <taxon>Enterobacterales</taxon>
        <taxon>Hafniaceae</taxon>
        <taxon>Edwardsiella</taxon>
    </lineage>
</organism>
<dbReference type="AlphaFoldDB" id="A0A076LVW1"/>
<sequence length="316" mass="36787">MLTKNKKQMTEWHQELEAVLMTLDDCQIECDGMTRVISYLLNKAEIRHSCMYGFVQNEQTKDIVPPHFWIILEDGWLVDLRLRMWLGDNDTIPHGVFHPDNEPNFLYQGEPVPRDFNMTLGHDLLNVMTDGKLSHVKVPRKQDGEHRVEFNYDKSVSNAHLETAGWEMDAFNHSNPFESHVIYVRDYRNNLIRLFTINQADFEAMKQPRELSSEMWASLVAEYVLRAAKGTLKFKDSKSLAPALIGYTKSTETYRRWRRVSEVSERLHMIINIYTTGMLRPFIMRSTSTVLTTEEVVTASSQVKSMDATNHPDWVK</sequence>
<protein>
    <submittedName>
        <fullName evidence="1">Uncharacterized protein</fullName>
    </submittedName>
</protein>
<gene>
    <name evidence="1" type="ORF">ETEE_p1057</name>
</gene>
<accession>A0A076LVW1</accession>